<sequence>MLQVKNRIDDMAAEIAQRKMGAEFGRLGKDKAGTEARQKGVATLREALGNFEKQLRRVGDSADLHQHKATQSSDQAFSVKLEKGSQQLDFDVHVKQLATVHQVQIMNVAALANGGVKVAGRNDVIALDTSGLDLTTAEGVRELARRINANSDLKDVVRADLRHVPGQQTPYLLLTATKSGAEATFDLQTSSGANFVGSQDAAVLAQGQDAIVRIGNQGAEEAYSTNEVTLFTGVTLSLKKANAAAETTRVSVTPDMEGTATNMRALVQAYDAVRKQLCDLMDPGTPGASMSPDSEAKGDVKPAGPFYADAGVRALLRDLERNFERAVTIDGKTFDPAQFGVKRNADGSVTFDQKRFEAAYAGDKALLTQWFGESADVMKRDTSADLEKQPAGMRLAVRIREWTDEITGVLKHRTDTDEIATQRLAAKEDQLKARFLALVARYTDELARAEQVQQQMKETRGFVDALFRGSRKSDE</sequence>
<dbReference type="Pfam" id="PF02465">
    <property type="entry name" value="FliD_N"/>
    <property type="match status" value="1"/>
</dbReference>
<accession>A0A5E5BT80</accession>
<dbReference type="GO" id="GO:0007155">
    <property type="term" value="P:cell adhesion"/>
    <property type="evidence" value="ECO:0007669"/>
    <property type="project" value="InterPro"/>
</dbReference>
<dbReference type="AlphaFoldDB" id="A0A5E5BT80"/>
<dbReference type="GO" id="GO:0005576">
    <property type="term" value="C:extracellular region"/>
    <property type="evidence" value="ECO:0007669"/>
    <property type="project" value="UniProtKB-SubCell"/>
</dbReference>
<reference evidence="8 9" key="1">
    <citation type="submission" date="2019-08" db="EMBL/GenBank/DDBJ databases">
        <authorList>
            <person name="Peeters C."/>
        </authorList>
    </citation>
    <scope>NUCLEOTIDE SEQUENCE [LARGE SCALE GENOMIC DNA]</scope>
    <source>
        <strain evidence="8 9">LMG 20603</strain>
    </source>
</reference>
<gene>
    <name evidence="8" type="ORF">PBR20603_02234</name>
</gene>
<evidence type="ECO:0000256" key="5">
    <source>
        <dbReference type="RuleBase" id="RU362066"/>
    </source>
</evidence>
<keyword evidence="8" id="KW-0282">Flagellum</keyword>
<comment type="subunit">
    <text evidence="2 5">Homopentamer.</text>
</comment>
<dbReference type="InterPro" id="IPR003481">
    <property type="entry name" value="FliD_N"/>
</dbReference>
<organism evidence="8 9">
    <name type="scientific">Pandoraea bronchicola</name>
    <dbReference type="NCBI Taxonomy" id="2508287"/>
    <lineage>
        <taxon>Bacteria</taxon>
        <taxon>Pseudomonadati</taxon>
        <taxon>Pseudomonadota</taxon>
        <taxon>Betaproteobacteria</taxon>
        <taxon>Burkholderiales</taxon>
        <taxon>Burkholderiaceae</taxon>
        <taxon>Pandoraea</taxon>
    </lineage>
</organism>
<evidence type="ECO:0000313" key="9">
    <source>
        <dbReference type="Proteomes" id="UP000382040"/>
    </source>
</evidence>
<comment type="function">
    <text evidence="5">Required for morphogenesis and for the elongation of the flagellar filament by facilitating polymerization of the flagellin monomers at the tip of growing filament. Forms a capping structure, which prevents flagellin subunits (transported through the central channel of the flagellum) from leaking out without polymerization at the distal end.</text>
</comment>
<evidence type="ECO:0000313" key="8">
    <source>
        <dbReference type="EMBL" id="VVE88285.1"/>
    </source>
</evidence>
<dbReference type="GO" id="GO:0009424">
    <property type="term" value="C:bacterial-type flagellum hook"/>
    <property type="evidence" value="ECO:0007669"/>
    <property type="project" value="UniProtKB-UniRule"/>
</dbReference>
<dbReference type="PANTHER" id="PTHR30288">
    <property type="entry name" value="FLAGELLAR CAP/ASSEMBLY PROTEIN FLID"/>
    <property type="match status" value="1"/>
</dbReference>
<dbReference type="Proteomes" id="UP000382040">
    <property type="component" value="Unassembled WGS sequence"/>
</dbReference>
<evidence type="ECO:0000256" key="3">
    <source>
        <dbReference type="ARBA" id="ARBA00023054"/>
    </source>
</evidence>
<feature type="domain" description="Flagellar hook-associated protein 2 C-terminal" evidence="7">
    <location>
        <begin position="207"/>
        <end position="457"/>
    </location>
</feature>
<dbReference type="OrthoDB" id="8935640at2"/>
<keyword evidence="4 5" id="KW-0975">Bacterial flagellum</keyword>
<comment type="similarity">
    <text evidence="1 5">Belongs to the FliD family.</text>
</comment>
<dbReference type="RefSeq" id="WP_150559582.1">
    <property type="nucleotide sequence ID" value="NZ_CABPST010000004.1"/>
</dbReference>
<evidence type="ECO:0000256" key="2">
    <source>
        <dbReference type="ARBA" id="ARBA00011255"/>
    </source>
</evidence>
<evidence type="ECO:0000256" key="1">
    <source>
        <dbReference type="ARBA" id="ARBA00009764"/>
    </source>
</evidence>
<protein>
    <recommendedName>
        <fullName evidence="5">Flagellar hook-associated protein 2</fullName>
        <shortName evidence="5">HAP2</shortName>
    </recommendedName>
    <alternativeName>
        <fullName evidence="5">Flagellar cap protein</fullName>
    </alternativeName>
</protein>
<evidence type="ECO:0000256" key="4">
    <source>
        <dbReference type="ARBA" id="ARBA00023143"/>
    </source>
</evidence>
<keyword evidence="9" id="KW-1185">Reference proteome</keyword>
<proteinExistence type="inferred from homology"/>
<comment type="subcellular location">
    <subcellularLocation>
        <location evidence="5">Secreted</location>
    </subcellularLocation>
    <subcellularLocation>
        <location evidence="5">Bacterial flagellum</location>
    </subcellularLocation>
</comment>
<dbReference type="Pfam" id="PF07195">
    <property type="entry name" value="FliD_C"/>
    <property type="match status" value="1"/>
</dbReference>
<dbReference type="GO" id="GO:0009421">
    <property type="term" value="C:bacterial-type flagellum filament cap"/>
    <property type="evidence" value="ECO:0007669"/>
    <property type="project" value="InterPro"/>
</dbReference>
<keyword evidence="8" id="KW-0969">Cilium</keyword>
<dbReference type="InterPro" id="IPR010809">
    <property type="entry name" value="FliD_C"/>
</dbReference>
<evidence type="ECO:0000259" key="6">
    <source>
        <dbReference type="Pfam" id="PF02465"/>
    </source>
</evidence>
<name>A0A5E5BT80_9BURK</name>
<keyword evidence="5" id="KW-0964">Secreted</keyword>
<evidence type="ECO:0000259" key="7">
    <source>
        <dbReference type="Pfam" id="PF07195"/>
    </source>
</evidence>
<dbReference type="GO" id="GO:0071973">
    <property type="term" value="P:bacterial-type flagellum-dependent cell motility"/>
    <property type="evidence" value="ECO:0007669"/>
    <property type="project" value="TreeGrafter"/>
</dbReference>
<feature type="domain" description="Flagellar hook-associated protein 2 N-terminal" evidence="6">
    <location>
        <begin position="26"/>
        <end position="101"/>
    </location>
</feature>
<dbReference type="InterPro" id="IPR040026">
    <property type="entry name" value="FliD"/>
</dbReference>
<dbReference type="EMBL" id="CABPST010000004">
    <property type="protein sequence ID" value="VVE88285.1"/>
    <property type="molecule type" value="Genomic_DNA"/>
</dbReference>
<keyword evidence="3" id="KW-0175">Coiled coil</keyword>
<dbReference type="PANTHER" id="PTHR30288:SF0">
    <property type="entry name" value="FLAGELLAR HOOK-ASSOCIATED PROTEIN 2"/>
    <property type="match status" value="1"/>
</dbReference>
<keyword evidence="8" id="KW-0966">Cell projection</keyword>